<gene>
    <name evidence="3" type="ORF">OIU74_009958</name>
</gene>
<dbReference type="InterPro" id="IPR045026">
    <property type="entry name" value="LIMYB"/>
</dbReference>
<protein>
    <recommendedName>
        <fullName evidence="2">Myb/SANT-like domain-containing protein</fullName>
    </recommendedName>
</protein>
<accession>A0A9Q0QL55</accession>
<dbReference type="PANTHER" id="PTHR47584:SF2">
    <property type="entry name" value="L10-INTERACTING MYB DOMAIN-CONTAINING PROTEIN-LIKE"/>
    <property type="match status" value="1"/>
</dbReference>
<comment type="caution">
    <text evidence="3">The sequence shown here is derived from an EMBL/GenBank/DDBJ whole genome shotgun (WGS) entry which is preliminary data.</text>
</comment>
<name>A0A9Q0QL55_9ROSI</name>
<evidence type="ECO:0000313" key="3">
    <source>
        <dbReference type="EMBL" id="KAJ6708747.1"/>
    </source>
</evidence>
<reference evidence="3" key="1">
    <citation type="submission" date="2022-11" db="EMBL/GenBank/DDBJ databases">
        <authorList>
            <person name="Hyden B.L."/>
            <person name="Feng K."/>
            <person name="Yates T."/>
            <person name="Jawdy S."/>
            <person name="Smart L.B."/>
            <person name="Muchero W."/>
        </authorList>
    </citation>
    <scope>NUCLEOTIDE SEQUENCE</scope>
    <source>
        <tissue evidence="3">Shoot tip</tissue>
    </source>
</reference>
<reference evidence="3" key="2">
    <citation type="journal article" date="2023" name="Int. J. Mol. Sci.">
        <title>De Novo Assembly and Annotation of 11 Diverse Shrub Willow (Salix) Genomes Reveals Novel Gene Organization in Sex-Linked Regions.</title>
        <authorList>
            <person name="Hyden B."/>
            <person name="Feng K."/>
            <person name="Yates T.B."/>
            <person name="Jawdy S."/>
            <person name="Cereghino C."/>
            <person name="Smart L.B."/>
            <person name="Muchero W."/>
        </authorList>
    </citation>
    <scope>NUCLEOTIDE SEQUENCE</scope>
    <source>
        <tissue evidence="3">Shoot tip</tissue>
    </source>
</reference>
<feature type="domain" description="Myb/SANT-like" evidence="2">
    <location>
        <begin position="17"/>
        <end position="92"/>
    </location>
</feature>
<proteinExistence type="predicted"/>
<feature type="compositionally biased region" description="Basic and acidic residues" evidence="1">
    <location>
        <begin position="150"/>
        <end position="160"/>
    </location>
</feature>
<sequence length="281" mass="31435">MEGETGNQSKQERFRTRWTPSLDRIFADLVVQQIQLGNRPNNVFDKKTWNHIRDEFNKETGSKFNNNQLRKHLDVLRTRFNNVKSAFARNDFALVDPCGVGFDLWEDSFGAQPRPETAKVKDCPIYEQLCKIFTDTSADGKYAQSSHFEGLDKSAGDDSAGRISWPDGGNSHSEDPSSSKLSKGNPVSSEKAVKNAGERKRKRPGFSSGKVIDLVITTRKALGSCSCRFAILVPFVSSCGWWRALSTADARDALGKAFFSMAHPFAIHNMNLDLSNSGYWR</sequence>
<dbReference type="AlphaFoldDB" id="A0A9Q0QL55"/>
<dbReference type="InterPro" id="IPR024752">
    <property type="entry name" value="Myb/SANT-like_dom"/>
</dbReference>
<evidence type="ECO:0000313" key="4">
    <source>
        <dbReference type="Proteomes" id="UP001151752"/>
    </source>
</evidence>
<feature type="compositionally biased region" description="Polar residues" evidence="1">
    <location>
        <begin position="178"/>
        <end position="188"/>
    </location>
</feature>
<evidence type="ECO:0000256" key="1">
    <source>
        <dbReference type="SAM" id="MobiDB-lite"/>
    </source>
</evidence>
<feature type="region of interest" description="Disordered" evidence="1">
    <location>
        <begin position="150"/>
        <end position="204"/>
    </location>
</feature>
<dbReference type="EMBL" id="JAPFFM010000015">
    <property type="protein sequence ID" value="KAJ6708747.1"/>
    <property type="molecule type" value="Genomic_DNA"/>
</dbReference>
<dbReference type="Proteomes" id="UP001151752">
    <property type="component" value="Chromosome 2"/>
</dbReference>
<evidence type="ECO:0000259" key="2">
    <source>
        <dbReference type="Pfam" id="PF12776"/>
    </source>
</evidence>
<organism evidence="3 4">
    <name type="scientific">Salix koriyanagi</name>
    <dbReference type="NCBI Taxonomy" id="2511006"/>
    <lineage>
        <taxon>Eukaryota</taxon>
        <taxon>Viridiplantae</taxon>
        <taxon>Streptophyta</taxon>
        <taxon>Embryophyta</taxon>
        <taxon>Tracheophyta</taxon>
        <taxon>Spermatophyta</taxon>
        <taxon>Magnoliopsida</taxon>
        <taxon>eudicotyledons</taxon>
        <taxon>Gunneridae</taxon>
        <taxon>Pentapetalae</taxon>
        <taxon>rosids</taxon>
        <taxon>fabids</taxon>
        <taxon>Malpighiales</taxon>
        <taxon>Salicaceae</taxon>
        <taxon>Saliceae</taxon>
        <taxon>Salix</taxon>
    </lineage>
</organism>
<dbReference type="PANTHER" id="PTHR47584">
    <property type="match status" value="1"/>
</dbReference>
<keyword evidence="4" id="KW-1185">Reference proteome</keyword>
<dbReference type="Pfam" id="PF12776">
    <property type="entry name" value="Myb_DNA-bind_3"/>
    <property type="match status" value="1"/>
</dbReference>